<feature type="repeat" description="TPR" evidence="3">
    <location>
        <begin position="222"/>
        <end position="255"/>
    </location>
</feature>
<dbReference type="Gene3D" id="1.25.40.10">
    <property type="entry name" value="Tetratricopeptide repeat domain"/>
    <property type="match status" value="2"/>
</dbReference>
<dbReference type="InterPro" id="IPR019734">
    <property type="entry name" value="TPR_rpt"/>
</dbReference>
<dbReference type="SUPFAM" id="SSF48452">
    <property type="entry name" value="TPR-like"/>
    <property type="match status" value="2"/>
</dbReference>
<dbReference type="SMART" id="SM00028">
    <property type="entry name" value="TPR"/>
    <property type="match status" value="3"/>
</dbReference>
<evidence type="ECO:0000313" key="5">
    <source>
        <dbReference type="Proteomes" id="UP000249239"/>
    </source>
</evidence>
<keyword evidence="2 3" id="KW-0802">TPR repeat</keyword>
<dbReference type="PANTHER" id="PTHR44858">
    <property type="entry name" value="TETRATRICOPEPTIDE REPEAT PROTEIN 6"/>
    <property type="match status" value="1"/>
</dbReference>
<proteinExistence type="predicted"/>
<protein>
    <submittedName>
        <fullName evidence="4">TPR repeat protein</fullName>
    </submittedName>
</protein>
<name>A0A2W7NF43_9BACT</name>
<gene>
    <name evidence="4" type="ORF">LX69_02182</name>
</gene>
<evidence type="ECO:0000256" key="2">
    <source>
        <dbReference type="ARBA" id="ARBA00022803"/>
    </source>
</evidence>
<feature type="repeat" description="TPR" evidence="3">
    <location>
        <begin position="256"/>
        <end position="289"/>
    </location>
</feature>
<dbReference type="RefSeq" id="WP_111446026.1">
    <property type="nucleotide sequence ID" value="NZ_QKZK01000016.1"/>
</dbReference>
<dbReference type="PANTHER" id="PTHR44858:SF1">
    <property type="entry name" value="UDP-N-ACETYLGLUCOSAMINE--PEPTIDE N-ACETYLGLUCOSAMINYLTRANSFERASE SPINDLY-RELATED"/>
    <property type="match status" value="1"/>
</dbReference>
<sequence length="387" mass="43677">MKRITFLVCMLAVTAGLYSQKGKVAVAESLLSTNDVEGARKAIDEALVNEKSNTWPKTFIVAGKVYAKTKDEGAAFKALEFFQKARELDQKGDEKGKGIGRYDKELTLALTFFKSDLTNVGVGGFEKERYDMAFKAFEGILSVNEMAGITAIDTTIIYNCALAAYNDKNWEQAEKYFQKTISYNYAGGDAILLLHQVFTTTNDSVKMAANLKNGFEKYPNDDRILTTLINYYLSSRQNQEALAYLNKAIEKDPNNPSFYYARGVLHDQSKNFDAAQTDYNKCIEIDSNYFNALYNLGVMFYNKGVERNNQANELTDMKAFNKARDEANGYFKSSLPFMEKAYTVIDAKEGATASDKISVLESLKSLYYRFDDLSNYNRVNDLINSMR</sequence>
<dbReference type="Pfam" id="PF13414">
    <property type="entry name" value="TPR_11"/>
    <property type="match status" value="2"/>
</dbReference>
<reference evidence="4 5" key="1">
    <citation type="submission" date="2018-06" db="EMBL/GenBank/DDBJ databases">
        <title>Genomic Encyclopedia of Archaeal and Bacterial Type Strains, Phase II (KMG-II): from individual species to whole genera.</title>
        <authorList>
            <person name="Goeker M."/>
        </authorList>
    </citation>
    <scope>NUCLEOTIDE SEQUENCE [LARGE SCALE GENOMIC DNA]</scope>
    <source>
        <strain evidence="4 5">DSM 6779</strain>
    </source>
</reference>
<dbReference type="InterPro" id="IPR011990">
    <property type="entry name" value="TPR-like_helical_dom_sf"/>
</dbReference>
<dbReference type="PROSITE" id="PS50005">
    <property type="entry name" value="TPR"/>
    <property type="match status" value="2"/>
</dbReference>
<evidence type="ECO:0000256" key="3">
    <source>
        <dbReference type="PROSITE-ProRule" id="PRU00339"/>
    </source>
</evidence>
<dbReference type="InterPro" id="IPR050498">
    <property type="entry name" value="Ycf3"/>
</dbReference>
<organism evidence="4 5">
    <name type="scientific">Breznakibacter xylanolyticus</name>
    <dbReference type="NCBI Taxonomy" id="990"/>
    <lineage>
        <taxon>Bacteria</taxon>
        <taxon>Pseudomonadati</taxon>
        <taxon>Bacteroidota</taxon>
        <taxon>Bacteroidia</taxon>
        <taxon>Marinilabiliales</taxon>
        <taxon>Marinilabiliaceae</taxon>
        <taxon>Breznakibacter</taxon>
    </lineage>
</organism>
<dbReference type="Proteomes" id="UP000249239">
    <property type="component" value="Unassembled WGS sequence"/>
</dbReference>
<evidence type="ECO:0000256" key="1">
    <source>
        <dbReference type="ARBA" id="ARBA00022737"/>
    </source>
</evidence>
<dbReference type="EMBL" id="QKZK01000016">
    <property type="protein sequence ID" value="PZX15344.1"/>
    <property type="molecule type" value="Genomic_DNA"/>
</dbReference>
<keyword evidence="1" id="KW-0677">Repeat</keyword>
<keyword evidence="5" id="KW-1185">Reference proteome</keyword>
<dbReference type="OrthoDB" id="975521at2"/>
<accession>A0A2W7NF43</accession>
<dbReference type="AlphaFoldDB" id="A0A2W7NF43"/>
<evidence type="ECO:0000313" key="4">
    <source>
        <dbReference type="EMBL" id="PZX15344.1"/>
    </source>
</evidence>
<comment type="caution">
    <text evidence="4">The sequence shown here is derived from an EMBL/GenBank/DDBJ whole genome shotgun (WGS) entry which is preliminary data.</text>
</comment>